<name>A0ABP6WRG1_9PSEU</name>
<accession>A0ABP6WRG1</accession>
<gene>
    <name evidence="2" type="ORF">GCM10022222_42540</name>
</gene>
<evidence type="ECO:0000256" key="1">
    <source>
        <dbReference type="SAM" id="MobiDB-lite"/>
    </source>
</evidence>
<dbReference type="Proteomes" id="UP001500689">
    <property type="component" value="Unassembled WGS sequence"/>
</dbReference>
<proteinExistence type="predicted"/>
<keyword evidence="3" id="KW-1185">Reference proteome</keyword>
<organism evidence="2 3">
    <name type="scientific">Amycolatopsis ultiminotia</name>
    <dbReference type="NCBI Taxonomy" id="543629"/>
    <lineage>
        <taxon>Bacteria</taxon>
        <taxon>Bacillati</taxon>
        <taxon>Actinomycetota</taxon>
        <taxon>Actinomycetes</taxon>
        <taxon>Pseudonocardiales</taxon>
        <taxon>Pseudonocardiaceae</taxon>
        <taxon>Amycolatopsis</taxon>
    </lineage>
</organism>
<feature type="compositionally biased region" description="Pro residues" evidence="1">
    <location>
        <begin position="36"/>
        <end position="46"/>
    </location>
</feature>
<dbReference type="RefSeq" id="WP_344862377.1">
    <property type="nucleotide sequence ID" value="NZ_BAAAZN010000008.1"/>
</dbReference>
<dbReference type="EMBL" id="BAAAZN010000008">
    <property type="protein sequence ID" value="GAA3554375.1"/>
    <property type="molecule type" value="Genomic_DNA"/>
</dbReference>
<comment type="caution">
    <text evidence="2">The sequence shown here is derived from an EMBL/GenBank/DDBJ whole genome shotgun (WGS) entry which is preliminary data.</text>
</comment>
<evidence type="ECO:0000313" key="2">
    <source>
        <dbReference type="EMBL" id="GAA3554375.1"/>
    </source>
</evidence>
<feature type="compositionally biased region" description="Low complexity" evidence="1">
    <location>
        <begin position="47"/>
        <end position="56"/>
    </location>
</feature>
<sequence length="80" mass="8463">MRYLFAVITFAVLGALLLLFLGWRVTTPQVVPPPAPIESNPCPPPTTTQTVPGPTTTVTVPATHAVWLQRGCPGDVLPSS</sequence>
<feature type="region of interest" description="Disordered" evidence="1">
    <location>
        <begin position="36"/>
        <end position="56"/>
    </location>
</feature>
<reference evidence="3" key="1">
    <citation type="journal article" date="2019" name="Int. J. Syst. Evol. Microbiol.">
        <title>The Global Catalogue of Microorganisms (GCM) 10K type strain sequencing project: providing services to taxonomists for standard genome sequencing and annotation.</title>
        <authorList>
            <consortium name="The Broad Institute Genomics Platform"/>
            <consortium name="The Broad Institute Genome Sequencing Center for Infectious Disease"/>
            <person name="Wu L."/>
            <person name="Ma J."/>
        </authorList>
    </citation>
    <scope>NUCLEOTIDE SEQUENCE [LARGE SCALE GENOMIC DNA]</scope>
    <source>
        <strain evidence="3">JCM 16898</strain>
    </source>
</reference>
<protein>
    <submittedName>
        <fullName evidence="2">Uncharacterized protein</fullName>
    </submittedName>
</protein>
<evidence type="ECO:0000313" key="3">
    <source>
        <dbReference type="Proteomes" id="UP001500689"/>
    </source>
</evidence>